<organism evidence="7">
    <name type="scientific">Bradyrhizobium septentrionale</name>
    <dbReference type="NCBI Taxonomy" id="1404411"/>
    <lineage>
        <taxon>Bacteria</taxon>
        <taxon>Pseudomonadati</taxon>
        <taxon>Pseudomonadota</taxon>
        <taxon>Alphaproteobacteria</taxon>
        <taxon>Hyphomicrobiales</taxon>
        <taxon>Nitrobacteraceae</taxon>
        <taxon>Bradyrhizobium</taxon>
    </lineage>
</organism>
<evidence type="ECO:0000313" key="9">
    <source>
        <dbReference type="Proteomes" id="UP001432046"/>
    </source>
</evidence>
<dbReference type="Gene3D" id="1.10.10.10">
    <property type="entry name" value="Winged helix-like DNA-binding domain superfamily/Winged helix DNA-binding domain"/>
    <property type="match status" value="1"/>
</dbReference>
<proteinExistence type="inferred from homology"/>
<dbReference type="Pfam" id="PF00126">
    <property type="entry name" value="HTH_1"/>
    <property type="match status" value="1"/>
</dbReference>
<protein>
    <submittedName>
        <fullName evidence="7">LysR family transcriptional regulator</fullName>
    </submittedName>
    <submittedName>
        <fullName evidence="8">LysR substrate-binding domain-containing protein</fullName>
    </submittedName>
</protein>
<dbReference type="InterPro" id="IPR000847">
    <property type="entry name" value="LysR_HTH_N"/>
</dbReference>
<dbReference type="Proteomes" id="UP001432046">
    <property type="component" value="Chromosome"/>
</dbReference>
<evidence type="ECO:0000256" key="1">
    <source>
        <dbReference type="ARBA" id="ARBA00003502"/>
    </source>
</evidence>
<dbReference type="GO" id="GO:0006351">
    <property type="term" value="P:DNA-templated transcription"/>
    <property type="evidence" value="ECO:0007669"/>
    <property type="project" value="TreeGrafter"/>
</dbReference>
<dbReference type="PANTHER" id="PTHR30537">
    <property type="entry name" value="HTH-TYPE TRANSCRIPTIONAL REGULATOR"/>
    <property type="match status" value="1"/>
</dbReference>
<dbReference type="AlphaFoldDB" id="A0A973W0J1"/>
<dbReference type="Gene3D" id="3.40.190.10">
    <property type="entry name" value="Periplasmic binding protein-like II"/>
    <property type="match status" value="2"/>
</dbReference>
<dbReference type="SUPFAM" id="SSF53850">
    <property type="entry name" value="Periplasmic binding protein-like II"/>
    <property type="match status" value="1"/>
</dbReference>
<dbReference type="GO" id="GO:0043565">
    <property type="term" value="F:sequence-specific DNA binding"/>
    <property type="evidence" value="ECO:0007669"/>
    <property type="project" value="TreeGrafter"/>
</dbReference>
<gene>
    <name evidence="7" type="ORF">HAP48_018425</name>
    <name evidence="8" type="ORF">WDK88_26775</name>
</gene>
<dbReference type="PANTHER" id="PTHR30537:SF26">
    <property type="entry name" value="GLYCINE CLEAVAGE SYSTEM TRANSCRIPTIONAL ACTIVATOR"/>
    <property type="match status" value="1"/>
</dbReference>
<evidence type="ECO:0000256" key="4">
    <source>
        <dbReference type="ARBA" id="ARBA00023125"/>
    </source>
</evidence>
<reference evidence="7" key="1">
    <citation type="submission" date="2020-06" db="EMBL/GenBank/DDBJ databases">
        <title>Whole Genome Sequence of Bradyrhizobium sp. Strain 1S1.</title>
        <authorList>
            <person name="Bromfield E.S.P."/>
            <person name="Cloutier S."/>
        </authorList>
    </citation>
    <scope>NUCLEOTIDE SEQUENCE [LARGE SCALE GENOMIC DNA]</scope>
    <source>
        <strain evidence="7">1S1</strain>
    </source>
</reference>
<dbReference type="InterPro" id="IPR005119">
    <property type="entry name" value="LysR_subst-bd"/>
</dbReference>
<dbReference type="InterPro" id="IPR036388">
    <property type="entry name" value="WH-like_DNA-bd_sf"/>
</dbReference>
<name>A0A973W0J1_9BRAD</name>
<dbReference type="InterPro" id="IPR058163">
    <property type="entry name" value="LysR-type_TF_proteobact-type"/>
</dbReference>
<dbReference type="CDD" id="cd08432">
    <property type="entry name" value="PBP2_GcdR_TrpI_HvrB_AmpR_like"/>
    <property type="match status" value="1"/>
</dbReference>
<keyword evidence="5" id="KW-0804">Transcription</keyword>
<dbReference type="RefSeq" id="WP_166204318.1">
    <property type="nucleotide sequence ID" value="NZ_CP088285.1"/>
</dbReference>
<evidence type="ECO:0000256" key="5">
    <source>
        <dbReference type="ARBA" id="ARBA00023163"/>
    </source>
</evidence>
<evidence type="ECO:0000256" key="2">
    <source>
        <dbReference type="ARBA" id="ARBA00009437"/>
    </source>
</evidence>
<dbReference type="EMBL" id="JAAOLE020000001">
    <property type="protein sequence ID" value="NVI44890.1"/>
    <property type="molecule type" value="Genomic_DNA"/>
</dbReference>
<accession>A0A973W0J1</accession>
<reference evidence="8" key="3">
    <citation type="submission" date="2024-03" db="EMBL/GenBank/DDBJ databases">
        <authorList>
            <person name="Bromfield E.S.P."/>
            <person name="Cloutier S."/>
        </authorList>
    </citation>
    <scope>NUCLEOTIDE SEQUENCE</scope>
    <source>
        <strain evidence="8">5S5</strain>
    </source>
</reference>
<evidence type="ECO:0000313" key="8">
    <source>
        <dbReference type="EMBL" id="WXC77064.1"/>
    </source>
</evidence>
<reference evidence="8" key="2">
    <citation type="journal article" date="2021" name="Int. J. Syst. Evol. Microbiol.">
        <title>Bradyrhizobium septentrionale sp. nov. (sv. septentrionale) and Bradyrhizobium quebecense sp. nov. (sv. septentrionale) associated with legumes native to Canada possess rearranged symbiosis genes and numerous insertion sequences.</title>
        <authorList>
            <person name="Bromfield E.S.P."/>
            <person name="Cloutier S."/>
        </authorList>
    </citation>
    <scope>NUCLEOTIDE SEQUENCE</scope>
    <source>
        <strain evidence="8">5S5</strain>
    </source>
</reference>
<feature type="domain" description="HTH lysR-type" evidence="6">
    <location>
        <begin position="5"/>
        <end position="62"/>
    </location>
</feature>
<dbReference type="SUPFAM" id="SSF46785">
    <property type="entry name" value="Winged helix' DNA-binding domain"/>
    <property type="match status" value="1"/>
</dbReference>
<dbReference type="InterPro" id="IPR036390">
    <property type="entry name" value="WH_DNA-bd_sf"/>
</dbReference>
<evidence type="ECO:0000256" key="3">
    <source>
        <dbReference type="ARBA" id="ARBA00023015"/>
    </source>
</evidence>
<dbReference type="EMBL" id="CP147711">
    <property type="protein sequence ID" value="WXC77064.1"/>
    <property type="molecule type" value="Genomic_DNA"/>
</dbReference>
<dbReference type="Pfam" id="PF03466">
    <property type="entry name" value="LysR_substrate"/>
    <property type="match status" value="1"/>
</dbReference>
<evidence type="ECO:0000313" key="7">
    <source>
        <dbReference type="EMBL" id="NVI44890.1"/>
    </source>
</evidence>
<keyword evidence="4" id="KW-0238">DNA-binding</keyword>
<comment type="function">
    <text evidence="1">NodD regulates the expression of the nodABCFE genes which encode other nodulation proteins. NodD is also a negative regulator of its own expression. Binds flavonoids as inducers.</text>
</comment>
<keyword evidence="9" id="KW-1185">Reference proteome</keyword>
<sequence>MRKLPPLTELRAFEAAARHLSFKLAAAELGVTPTAISHQLKLLERHCGQSLFRRRPRPLALTRAGQQLFPVVRDGFETFAEALSGIRSGGTSGRLRLTATNAFTARWLVPRLPDWRHAYPRLKLDIIGTDTVLDLDSGEADIAVRYARKAPPGRPAIELFRDEFYVVASPRLVGDLKRPLSPAELARFPLIEAEWPPTDLDAPRWQHWQRVASRRHRSAPDFTALPSLSFREELHAIEATIAGQGAAICSTVLIGPELANGKLVRVSRIKLPGYGFYIVHRAGHPKTDLIRAFINWARAAG</sequence>
<dbReference type="GO" id="GO:0003700">
    <property type="term" value="F:DNA-binding transcription factor activity"/>
    <property type="evidence" value="ECO:0007669"/>
    <property type="project" value="InterPro"/>
</dbReference>
<dbReference type="PROSITE" id="PS50931">
    <property type="entry name" value="HTH_LYSR"/>
    <property type="match status" value="1"/>
</dbReference>
<comment type="similarity">
    <text evidence="2">Belongs to the LysR transcriptional regulatory family.</text>
</comment>
<keyword evidence="3" id="KW-0805">Transcription regulation</keyword>
<evidence type="ECO:0000259" key="6">
    <source>
        <dbReference type="PROSITE" id="PS50931"/>
    </source>
</evidence>